<dbReference type="PANTHER" id="PTHR31600">
    <property type="entry name" value="TINY MACROCYSTS PROTEIN B-RELATED"/>
    <property type="match status" value="1"/>
</dbReference>
<keyword evidence="1" id="KW-0812">Transmembrane</keyword>
<dbReference type="AlphaFoldDB" id="A0A1R2AUK0"/>
<organism evidence="2 3">
    <name type="scientific">Stentor coeruleus</name>
    <dbReference type="NCBI Taxonomy" id="5963"/>
    <lineage>
        <taxon>Eukaryota</taxon>
        <taxon>Sar</taxon>
        <taxon>Alveolata</taxon>
        <taxon>Ciliophora</taxon>
        <taxon>Postciliodesmatophora</taxon>
        <taxon>Heterotrichea</taxon>
        <taxon>Heterotrichida</taxon>
        <taxon>Stentoridae</taxon>
        <taxon>Stentor</taxon>
    </lineage>
</organism>
<gene>
    <name evidence="2" type="ORF">SteCoe_34507</name>
</gene>
<feature type="transmembrane region" description="Helical" evidence="1">
    <location>
        <begin position="927"/>
        <end position="948"/>
    </location>
</feature>
<reference evidence="2 3" key="1">
    <citation type="submission" date="2016-11" db="EMBL/GenBank/DDBJ databases">
        <title>The macronuclear genome of Stentor coeruleus: a giant cell with tiny introns.</title>
        <authorList>
            <person name="Slabodnick M."/>
            <person name="Ruby J.G."/>
            <person name="Reiff S.B."/>
            <person name="Swart E.C."/>
            <person name="Gosai S."/>
            <person name="Prabakaran S."/>
            <person name="Witkowska E."/>
            <person name="Larue G.E."/>
            <person name="Fisher S."/>
            <person name="Freeman R.M."/>
            <person name="Gunawardena J."/>
            <person name="Chu W."/>
            <person name="Stover N.A."/>
            <person name="Gregory B.D."/>
            <person name="Nowacki M."/>
            <person name="Derisi J."/>
            <person name="Roy S.W."/>
            <person name="Marshall W.F."/>
            <person name="Sood P."/>
        </authorList>
    </citation>
    <scope>NUCLEOTIDE SEQUENCE [LARGE SCALE GENOMIC DNA]</scope>
    <source>
        <strain evidence="2">WM001</strain>
    </source>
</reference>
<evidence type="ECO:0000256" key="1">
    <source>
        <dbReference type="SAM" id="Phobius"/>
    </source>
</evidence>
<keyword evidence="1" id="KW-0472">Membrane</keyword>
<feature type="transmembrane region" description="Helical" evidence="1">
    <location>
        <begin position="195"/>
        <end position="216"/>
    </location>
</feature>
<evidence type="ECO:0000313" key="2">
    <source>
        <dbReference type="EMBL" id="OMJ68132.1"/>
    </source>
</evidence>
<feature type="transmembrane region" description="Helical" evidence="1">
    <location>
        <begin position="172"/>
        <end position="189"/>
    </location>
</feature>
<dbReference type="Proteomes" id="UP000187209">
    <property type="component" value="Unassembled WGS sequence"/>
</dbReference>
<comment type="caution">
    <text evidence="2">The sequence shown here is derived from an EMBL/GenBank/DDBJ whole genome shotgun (WGS) entry which is preliminary data.</text>
</comment>
<feature type="transmembrane region" description="Helical" evidence="1">
    <location>
        <begin position="1013"/>
        <end position="1036"/>
    </location>
</feature>
<dbReference type="InterPro" id="IPR052994">
    <property type="entry name" value="Tiny_macrocysts_regulators"/>
</dbReference>
<protein>
    <recommendedName>
        <fullName evidence="4">PAS domain-containing protein</fullName>
    </recommendedName>
</protein>
<evidence type="ECO:0008006" key="4">
    <source>
        <dbReference type="Google" id="ProtNLM"/>
    </source>
</evidence>
<keyword evidence="1" id="KW-1133">Transmembrane helix</keyword>
<accession>A0A1R2AUK0</accession>
<feature type="transmembrane region" description="Helical" evidence="1">
    <location>
        <begin position="738"/>
        <end position="758"/>
    </location>
</feature>
<dbReference type="EMBL" id="MPUH01001380">
    <property type="protein sequence ID" value="OMJ68132.1"/>
    <property type="molecule type" value="Genomic_DNA"/>
</dbReference>
<evidence type="ECO:0000313" key="3">
    <source>
        <dbReference type="Proteomes" id="UP000187209"/>
    </source>
</evidence>
<keyword evidence="3" id="KW-1185">Reference proteome</keyword>
<name>A0A1R2AUK0_9CILI</name>
<feature type="transmembrane region" description="Helical" evidence="1">
    <location>
        <begin position="75"/>
        <end position="96"/>
    </location>
</feature>
<sequence>MALSLLLILFNKKIPVLILSIMRILLMAICDMFFIPYCLTFFIVYKYSSKPNVYVEEYANSVPSELVSFGGFGPILSIITICVLIIITCFYEACSYEIRHNTESKISDNKISPNTSLLARVVYLINCYMVTNFQLTNYEAFLLVSLIMYAVLVFYSIFYVPYYSTFMNFIKVYLHVDCFCICLFFYSAYKLDNCGISIVLALTGQIVLVPVVYYAIQFRFSKVLPLYQSIDKSFAMFELSIRHNLETGDLDEELIVHMNFNHELNKNNFNILTQAYYCANKLDNFSLGLNKISTISYTGLNIFLNFQLFKCKKTLYELCYEDSSTLRLYKYFSSLKTTITMDKDFCEIYNKFLSKILEKNQSLSILKDLVDNLVIKMQKIRKMYKGILNEFPNATDAKELYGTFLLNILIDHDKGQYYLARITESSTNYNRRNSGRGLRMGAERCFAIVSADKKTFGSILFYNKNFVNFLGHSPEMIKETNMFYIIPPPLDVIHKKFIEKHLLNSTDNVLFDVTPLYLMDFEGFIVECMVSCECVSSNDGVCFIYSIDPIRFKNRQSAFINLNGYILSHTKNFAGALGVNQKFIQGRFVQEFLGSYQVPEFSINSTYCIRTNTHLSLVLQNILTLVVKEIIFHNEKFYILYLSDNEKEVKKWEIDSTLFYKSETCGPETTGESKQKSPTKKRKVELLNEKTPDSILGKQDKLPKGLKHSSASSSASVLNLDESKAIQKSIKVLNVAKIVAFVSILILIISNIIILVYISQEVNHANSLTALNDLGNLAYSISQSILILRSFDKGLRLNMKNFYTQSRFEDIINDLKLLEENLVNDYDSWAYCPASKIVKENLISYWELETVPVLRFSNLRDIVNMIIQRAEFVNMKILRNETDYDKELFFLVVNCMGASFRKTVKALDELNMCELLRVEKLGVMRTYLFLAAVGILGCAYGFLTLYFLTIDKHLNTIWEYLRLRVHKSYFDIKQNIKERLINYHNMPEIFDNELDSNLYKNSVPLKYWHSLRFLLRFSILFIFAAIFYIIIAFVFYESIRINLYYRPILISTIVKRKVDMTEITFFTLENEITNTSISLKNLFPNFISLKTEKEISHDIYNFIIDTRKVFRNDNIYNLMSNQLKIYIYESISNSSSFIKLGTFRALAYLVQEAIFIVDNNIDDHIQELEDFCTDVIEYNDVVKITSAMADRDSKDFINSKLHGLIYFTSTCCLFFLVLYAVYYYPLLRSKIILLKRLTKLFVIIPSPTFTVLSKFSQSLNKNNAN</sequence>
<feature type="transmembrane region" description="Helical" evidence="1">
    <location>
        <begin position="1204"/>
        <end position="1225"/>
    </location>
</feature>
<feature type="transmembrane region" description="Helical" evidence="1">
    <location>
        <begin position="21"/>
        <end position="45"/>
    </location>
</feature>
<feature type="transmembrane region" description="Helical" evidence="1">
    <location>
        <begin position="141"/>
        <end position="160"/>
    </location>
</feature>
<dbReference type="PANTHER" id="PTHR31600:SF2">
    <property type="entry name" value="GAMETE ENRICHED GENE 10 PROTEIN-RELATED"/>
    <property type="match status" value="1"/>
</dbReference>
<proteinExistence type="predicted"/>